<reference evidence="2 3" key="1">
    <citation type="submission" date="2016-08" db="EMBL/GenBank/DDBJ databases">
        <title>Analysis of Carbohydrate Active Enzymes in Thermogemmatispora T81 Reveals Carbohydrate Degradation Ability.</title>
        <authorList>
            <person name="Tomazini A."/>
            <person name="Lal S."/>
            <person name="Stott M."/>
            <person name="Henrissat B."/>
            <person name="Polikarpov I."/>
            <person name="Sparling R."/>
            <person name="Levin D.B."/>
        </authorList>
    </citation>
    <scope>NUCLEOTIDE SEQUENCE [LARGE SCALE GENOMIC DNA]</scope>
    <source>
        <strain evidence="2 3">T81</strain>
    </source>
</reference>
<name>A0A328VG68_9CHLR</name>
<sequence length="80" mass="9337">MYRLRVKEVLEQKGRTQSWLVRRSGVHDQLISKMLKEPDSYRPSYTTLAQVAKALHVPMEALFEEVPDPEDEPLDARRAE</sequence>
<protein>
    <recommendedName>
        <fullName evidence="1">HTH cro/C1-type domain-containing protein</fullName>
    </recommendedName>
</protein>
<dbReference type="InterPro" id="IPR010982">
    <property type="entry name" value="Lambda_DNA-bd_dom_sf"/>
</dbReference>
<dbReference type="SMART" id="SM00530">
    <property type="entry name" value="HTH_XRE"/>
    <property type="match status" value="1"/>
</dbReference>
<evidence type="ECO:0000313" key="2">
    <source>
        <dbReference type="EMBL" id="RAQ95979.1"/>
    </source>
</evidence>
<dbReference type="CDD" id="cd00093">
    <property type="entry name" value="HTH_XRE"/>
    <property type="match status" value="1"/>
</dbReference>
<organism evidence="2 3">
    <name type="scientific">Thermogemmatispora tikiterensis</name>
    <dbReference type="NCBI Taxonomy" id="1825093"/>
    <lineage>
        <taxon>Bacteria</taxon>
        <taxon>Bacillati</taxon>
        <taxon>Chloroflexota</taxon>
        <taxon>Ktedonobacteria</taxon>
        <taxon>Thermogemmatisporales</taxon>
        <taxon>Thermogemmatisporaceae</taxon>
        <taxon>Thermogemmatispora</taxon>
    </lineage>
</organism>
<dbReference type="GO" id="GO:0003677">
    <property type="term" value="F:DNA binding"/>
    <property type="evidence" value="ECO:0007669"/>
    <property type="project" value="InterPro"/>
</dbReference>
<evidence type="ECO:0000313" key="3">
    <source>
        <dbReference type="Proteomes" id="UP000248706"/>
    </source>
</evidence>
<gene>
    <name evidence="2" type="ORF">A4R35_10575</name>
</gene>
<dbReference type="Gene3D" id="1.10.260.40">
    <property type="entry name" value="lambda repressor-like DNA-binding domains"/>
    <property type="match status" value="1"/>
</dbReference>
<dbReference type="SUPFAM" id="SSF47413">
    <property type="entry name" value="lambda repressor-like DNA-binding domains"/>
    <property type="match status" value="1"/>
</dbReference>
<keyword evidence="3" id="KW-1185">Reference proteome</keyword>
<dbReference type="Pfam" id="PF01381">
    <property type="entry name" value="HTH_3"/>
    <property type="match status" value="1"/>
</dbReference>
<dbReference type="OrthoDB" id="7865033at2"/>
<comment type="caution">
    <text evidence="2">The sequence shown here is derived from an EMBL/GenBank/DDBJ whole genome shotgun (WGS) entry which is preliminary data.</text>
</comment>
<proteinExistence type="predicted"/>
<dbReference type="Proteomes" id="UP000248706">
    <property type="component" value="Unassembled WGS sequence"/>
</dbReference>
<accession>A0A328VG68</accession>
<dbReference type="RefSeq" id="WP_112429177.1">
    <property type="nucleotide sequence ID" value="NZ_MCIF01000002.1"/>
</dbReference>
<dbReference type="AlphaFoldDB" id="A0A328VG68"/>
<dbReference type="InterPro" id="IPR001387">
    <property type="entry name" value="Cro/C1-type_HTH"/>
</dbReference>
<dbReference type="PROSITE" id="PS50943">
    <property type="entry name" value="HTH_CROC1"/>
    <property type="match status" value="1"/>
</dbReference>
<evidence type="ECO:0000259" key="1">
    <source>
        <dbReference type="PROSITE" id="PS50943"/>
    </source>
</evidence>
<dbReference type="EMBL" id="MCIF01000002">
    <property type="protein sequence ID" value="RAQ95979.1"/>
    <property type="molecule type" value="Genomic_DNA"/>
</dbReference>
<feature type="domain" description="HTH cro/C1-type" evidence="1">
    <location>
        <begin position="6"/>
        <end position="62"/>
    </location>
</feature>